<evidence type="ECO:0000313" key="7">
    <source>
        <dbReference type="Proteomes" id="UP000018050"/>
    </source>
</evidence>
<dbReference type="PANTHER" id="PTHR47968">
    <property type="entry name" value="CENTROMERE PROTEIN E"/>
    <property type="match status" value="1"/>
</dbReference>
<gene>
    <name evidence="6" type="ORF">EAH_00063980</name>
</gene>
<dbReference type="OrthoDB" id="348411at2759"/>
<dbReference type="GO" id="GO:0007018">
    <property type="term" value="P:microtubule-based movement"/>
    <property type="evidence" value="ECO:0007669"/>
    <property type="project" value="InterPro"/>
</dbReference>
<accession>U6GRT0</accession>
<reference evidence="6" key="2">
    <citation type="submission" date="2013-10" db="EMBL/GenBank/DDBJ databases">
        <authorList>
            <person name="Aslett M."/>
        </authorList>
    </citation>
    <scope>NUCLEOTIDE SEQUENCE [LARGE SCALE GENOMIC DNA]</scope>
    <source>
        <strain evidence="6">Houghton</strain>
    </source>
</reference>
<dbReference type="RefSeq" id="XP_013248484.1">
    <property type="nucleotide sequence ID" value="XM_013393030.1"/>
</dbReference>
<feature type="domain" description="Kinesin motor" evidence="5">
    <location>
        <begin position="1"/>
        <end position="41"/>
    </location>
</feature>
<dbReference type="Pfam" id="PF00225">
    <property type="entry name" value="Kinesin"/>
    <property type="match status" value="1"/>
</dbReference>
<evidence type="ECO:0000259" key="5">
    <source>
        <dbReference type="PROSITE" id="PS50067"/>
    </source>
</evidence>
<dbReference type="GO" id="GO:0008017">
    <property type="term" value="F:microtubule binding"/>
    <property type="evidence" value="ECO:0007669"/>
    <property type="project" value="InterPro"/>
</dbReference>
<dbReference type="Proteomes" id="UP000018050">
    <property type="component" value="Unassembled WGS sequence"/>
</dbReference>
<dbReference type="GeneID" id="25274468"/>
<evidence type="ECO:0000256" key="3">
    <source>
        <dbReference type="PROSITE-ProRule" id="PRU00283"/>
    </source>
</evidence>
<comment type="caution">
    <text evidence="3">Lacks conserved residue(s) required for the propagation of feature annotation.</text>
</comment>
<dbReference type="GO" id="GO:0005524">
    <property type="term" value="F:ATP binding"/>
    <property type="evidence" value="ECO:0007669"/>
    <property type="project" value="InterPro"/>
</dbReference>
<evidence type="ECO:0000256" key="4">
    <source>
        <dbReference type="SAM" id="MobiDB-lite"/>
    </source>
</evidence>
<evidence type="ECO:0000256" key="1">
    <source>
        <dbReference type="ARBA" id="ARBA00023054"/>
    </source>
</evidence>
<protein>
    <submittedName>
        <fullName evidence="6">Kinesin motor domain-containing protein, putative</fullName>
    </submittedName>
</protein>
<reference evidence="6" key="1">
    <citation type="submission" date="2013-10" db="EMBL/GenBank/DDBJ databases">
        <title>Genomic analysis of the causative agents of coccidiosis in chickens.</title>
        <authorList>
            <person name="Reid A.J."/>
            <person name="Blake D."/>
            <person name="Billington K."/>
            <person name="Browne H."/>
            <person name="Dunn M."/>
            <person name="Hung S."/>
            <person name="Kawahara F."/>
            <person name="Miranda-Saavedra D."/>
            <person name="Mourier T."/>
            <person name="Nagra H."/>
            <person name="Otto T.D."/>
            <person name="Rawlings N."/>
            <person name="Sanchez A."/>
            <person name="Sanders M."/>
            <person name="Subramaniam C."/>
            <person name="Tay Y."/>
            <person name="Dear P."/>
            <person name="Doerig C."/>
            <person name="Gruber A."/>
            <person name="Parkinson J."/>
            <person name="Shirley M."/>
            <person name="Wan K.L."/>
            <person name="Berriman M."/>
            <person name="Tomley F."/>
            <person name="Pain A."/>
        </authorList>
    </citation>
    <scope>NUCLEOTIDE SEQUENCE [LARGE SCALE GENOMIC DNA]</scope>
    <source>
        <strain evidence="6">Houghton</strain>
    </source>
</reference>
<sequence length="359" mass="37959">MLKDTLGGNSNTCLIANIWPERQYVEETISTLRFAQRMMGVSSKATANIEIDPLALSRRLERDVQRLKHELQITNSLMGRPPPAYEASSPEELEEIRKTATLFLNGEQQDIQFSSVRQMEELLQMMRSVFQETTAAIRREAAAEASIASAAASAPDSDTQGAPQGGPQGGPQGAPEAGGGPKGFGAGGLATARCNNSAERSSISSSRSSSSRNKSSISSSSNSSVISSSSSSGSSSSSSCSSKGCSLLLVLLRCISAEVGYEDPTVGGVSLGFDPDQSEISAADRLSETRAPGSTQVYEESEGISVRRNVVVSSGVLKKEVFAEFSKTDGKGICLSLASLETKQNHGKRQLKALGRVRH</sequence>
<dbReference type="PANTHER" id="PTHR47968:SF75">
    <property type="entry name" value="CENTROMERE-ASSOCIATED PROTEIN E"/>
    <property type="match status" value="1"/>
</dbReference>
<keyword evidence="7" id="KW-1185">Reference proteome</keyword>
<dbReference type="EMBL" id="HG671922">
    <property type="protein sequence ID" value="CDI81958.1"/>
    <property type="molecule type" value="Genomic_DNA"/>
</dbReference>
<dbReference type="SUPFAM" id="SSF52540">
    <property type="entry name" value="P-loop containing nucleoside triphosphate hydrolases"/>
    <property type="match status" value="1"/>
</dbReference>
<organism evidence="6 7">
    <name type="scientific">Eimeria acervulina</name>
    <name type="common">Coccidian parasite</name>
    <dbReference type="NCBI Taxonomy" id="5801"/>
    <lineage>
        <taxon>Eukaryota</taxon>
        <taxon>Sar</taxon>
        <taxon>Alveolata</taxon>
        <taxon>Apicomplexa</taxon>
        <taxon>Conoidasida</taxon>
        <taxon>Coccidia</taxon>
        <taxon>Eucoccidiorida</taxon>
        <taxon>Eimeriorina</taxon>
        <taxon>Eimeriidae</taxon>
        <taxon>Eimeria</taxon>
    </lineage>
</organism>
<dbReference type="InterPro" id="IPR027640">
    <property type="entry name" value="Kinesin-like_fam"/>
</dbReference>
<dbReference type="GO" id="GO:0003777">
    <property type="term" value="F:microtubule motor activity"/>
    <property type="evidence" value="ECO:0007669"/>
    <property type="project" value="InterPro"/>
</dbReference>
<dbReference type="InterPro" id="IPR001752">
    <property type="entry name" value="Kinesin_motor_dom"/>
</dbReference>
<feature type="region of interest" description="Disordered" evidence="4">
    <location>
        <begin position="147"/>
        <end position="241"/>
    </location>
</feature>
<dbReference type="Gene3D" id="3.40.850.10">
    <property type="entry name" value="Kinesin motor domain"/>
    <property type="match status" value="1"/>
</dbReference>
<dbReference type="PROSITE" id="PS50067">
    <property type="entry name" value="KINESIN_MOTOR_2"/>
    <property type="match status" value="1"/>
</dbReference>
<evidence type="ECO:0000256" key="2">
    <source>
        <dbReference type="ARBA" id="ARBA00023175"/>
    </source>
</evidence>
<comment type="similarity">
    <text evidence="3">Belongs to the TRAFAC class myosin-kinesin ATPase superfamily. Kinesin family.</text>
</comment>
<name>U6GRT0_EIMAC</name>
<dbReference type="VEuPathDB" id="ToxoDB:EAH_00063980"/>
<dbReference type="InterPro" id="IPR027417">
    <property type="entry name" value="P-loop_NTPase"/>
</dbReference>
<evidence type="ECO:0000313" key="6">
    <source>
        <dbReference type="EMBL" id="CDI81958.1"/>
    </source>
</evidence>
<dbReference type="InterPro" id="IPR036961">
    <property type="entry name" value="Kinesin_motor_dom_sf"/>
</dbReference>
<feature type="compositionally biased region" description="Low complexity" evidence="4">
    <location>
        <begin position="200"/>
        <end position="241"/>
    </location>
</feature>
<keyword evidence="2" id="KW-0505">Motor protein</keyword>
<dbReference type="AlphaFoldDB" id="U6GRT0"/>
<keyword evidence="1" id="KW-0175">Coiled coil</keyword>
<proteinExistence type="inferred from homology"/>
<feature type="compositionally biased region" description="Gly residues" evidence="4">
    <location>
        <begin position="163"/>
        <end position="188"/>
    </location>
</feature>